<gene>
    <name evidence="5" type="ORF">ColLi_03605</name>
</gene>
<evidence type="ECO:0000256" key="2">
    <source>
        <dbReference type="ARBA" id="ARBA00022553"/>
    </source>
</evidence>
<dbReference type="Proteomes" id="UP001055172">
    <property type="component" value="Unassembled WGS sequence"/>
</dbReference>
<organism evidence="5 6">
    <name type="scientific">Colletotrichum liriopes</name>
    <dbReference type="NCBI Taxonomy" id="708192"/>
    <lineage>
        <taxon>Eukaryota</taxon>
        <taxon>Fungi</taxon>
        <taxon>Dikarya</taxon>
        <taxon>Ascomycota</taxon>
        <taxon>Pezizomycotina</taxon>
        <taxon>Sordariomycetes</taxon>
        <taxon>Hypocreomycetidae</taxon>
        <taxon>Glomerellales</taxon>
        <taxon>Glomerellaceae</taxon>
        <taxon>Colletotrichum</taxon>
        <taxon>Colletotrichum spaethianum species complex</taxon>
    </lineage>
</organism>
<dbReference type="Pfam" id="PF00109">
    <property type="entry name" value="ketoacyl-synt"/>
    <property type="match status" value="1"/>
</dbReference>
<evidence type="ECO:0000256" key="3">
    <source>
        <dbReference type="SAM" id="MobiDB-lite"/>
    </source>
</evidence>
<keyword evidence="6" id="KW-1185">Reference proteome</keyword>
<dbReference type="InterPro" id="IPR014030">
    <property type="entry name" value="Ketoacyl_synth_N"/>
</dbReference>
<keyword evidence="2" id="KW-0597">Phosphoprotein</keyword>
<evidence type="ECO:0000256" key="1">
    <source>
        <dbReference type="ARBA" id="ARBA00022450"/>
    </source>
</evidence>
<accession>A0AA37GHF8</accession>
<evidence type="ECO:0000259" key="4">
    <source>
        <dbReference type="Pfam" id="PF00109"/>
    </source>
</evidence>
<evidence type="ECO:0000313" key="5">
    <source>
        <dbReference type="EMBL" id="GJC80767.1"/>
    </source>
</evidence>
<dbReference type="GO" id="GO:0006633">
    <property type="term" value="P:fatty acid biosynthetic process"/>
    <property type="evidence" value="ECO:0007669"/>
    <property type="project" value="TreeGrafter"/>
</dbReference>
<dbReference type="Gene3D" id="3.40.47.10">
    <property type="match status" value="1"/>
</dbReference>
<evidence type="ECO:0000313" key="6">
    <source>
        <dbReference type="Proteomes" id="UP001055172"/>
    </source>
</evidence>
<feature type="domain" description="Beta-ketoacyl synthase-like N-terminal" evidence="4">
    <location>
        <begin position="29"/>
        <end position="112"/>
    </location>
</feature>
<dbReference type="InterPro" id="IPR016039">
    <property type="entry name" value="Thiolase-like"/>
</dbReference>
<feature type="compositionally biased region" description="Polar residues" evidence="3">
    <location>
        <begin position="1"/>
        <end position="13"/>
    </location>
</feature>
<dbReference type="PANTHER" id="PTHR43775:SF29">
    <property type="entry name" value="ASPERFURANONE POLYKETIDE SYNTHASE AFOG-RELATED"/>
    <property type="match status" value="1"/>
</dbReference>
<protein>
    <submittedName>
        <fullName evidence="5">Highly reducing polyketide synthase azaB</fullName>
    </submittedName>
</protein>
<dbReference type="AlphaFoldDB" id="A0AA37GHF8"/>
<reference evidence="5 6" key="1">
    <citation type="submission" date="2021-07" db="EMBL/GenBank/DDBJ databases">
        <title>Genome data of Colletotrichum spaethianum.</title>
        <authorList>
            <person name="Utami Y.D."/>
            <person name="Hiruma K."/>
        </authorList>
    </citation>
    <scope>NUCLEOTIDE SEQUENCE [LARGE SCALE GENOMIC DNA]</scope>
    <source>
        <strain evidence="5 6">MAFF 242679</strain>
    </source>
</reference>
<dbReference type="GO" id="GO:0004312">
    <property type="term" value="F:fatty acid synthase activity"/>
    <property type="evidence" value="ECO:0007669"/>
    <property type="project" value="TreeGrafter"/>
</dbReference>
<dbReference type="GO" id="GO:0044550">
    <property type="term" value="P:secondary metabolite biosynthetic process"/>
    <property type="evidence" value="ECO:0007669"/>
    <property type="project" value="TreeGrafter"/>
</dbReference>
<dbReference type="EMBL" id="BPPX01000006">
    <property type="protein sequence ID" value="GJC80767.1"/>
    <property type="molecule type" value="Genomic_DNA"/>
</dbReference>
<dbReference type="SUPFAM" id="SSF53901">
    <property type="entry name" value="Thiolase-like"/>
    <property type="match status" value="1"/>
</dbReference>
<dbReference type="InterPro" id="IPR050091">
    <property type="entry name" value="PKS_NRPS_Biosynth_Enz"/>
</dbReference>
<keyword evidence="1" id="KW-0596">Phosphopantetheine</keyword>
<dbReference type="PANTHER" id="PTHR43775">
    <property type="entry name" value="FATTY ACID SYNTHASE"/>
    <property type="match status" value="1"/>
</dbReference>
<proteinExistence type="predicted"/>
<comment type="caution">
    <text evidence="5">The sequence shown here is derived from an EMBL/GenBank/DDBJ whole genome shotgun (WGS) entry which is preliminary data.</text>
</comment>
<feature type="region of interest" description="Disordered" evidence="3">
    <location>
        <begin position="1"/>
        <end position="24"/>
    </location>
</feature>
<sequence>MAPYMTQDTSSELGSPVDSVQPPRGVLSEPIAIIGMSCKFSGHATTPEKLWELVANGRDGWSSIPSSRFNKDAFYDEDHAKIGMSNVVGGHFIQDDVSKFDASFFNFTAEIANVSQYLSCQVLLMIYF</sequence>
<name>A0AA37GHF8_9PEZI</name>